<gene>
    <name evidence="15" type="ORF">RRG08_067194</name>
</gene>
<evidence type="ECO:0000256" key="10">
    <source>
        <dbReference type="ARBA" id="ARBA00023224"/>
    </source>
</evidence>
<dbReference type="PANTHER" id="PTHR24243">
    <property type="entry name" value="G-PROTEIN COUPLED RECEPTOR"/>
    <property type="match status" value="1"/>
</dbReference>
<dbReference type="PANTHER" id="PTHR24243:SF208">
    <property type="entry name" value="PYROKININ-1 RECEPTOR"/>
    <property type="match status" value="1"/>
</dbReference>
<dbReference type="GO" id="GO:0005886">
    <property type="term" value="C:plasma membrane"/>
    <property type="evidence" value="ECO:0007669"/>
    <property type="project" value="UniProtKB-SubCell"/>
</dbReference>
<dbReference type="PRINTS" id="PR01565">
    <property type="entry name" value="NEUROMEDINUR"/>
</dbReference>
<evidence type="ECO:0000256" key="5">
    <source>
        <dbReference type="ARBA" id="ARBA00023040"/>
    </source>
</evidence>
<dbReference type="InterPro" id="IPR005390">
    <property type="entry name" value="NeuromedU_rcpt"/>
</dbReference>
<dbReference type="PROSITE" id="PS00237">
    <property type="entry name" value="G_PROTEIN_RECEP_F1_1"/>
    <property type="match status" value="1"/>
</dbReference>
<keyword evidence="3 11" id="KW-0812">Transmembrane</keyword>
<comment type="subcellular location">
    <subcellularLocation>
        <location evidence="1">Cell membrane</location>
        <topology evidence="1">Multi-pass membrane protein</topology>
    </subcellularLocation>
</comment>
<feature type="non-terminal residue" evidence="15">
    <location>
        <position position="1"/>
    </location>
</feature>
<evidence type="ECO:0000256" key="7">
    <source>
        <dbReference type="ARBA" id="ARBA00023157"/>
    </source>
</evidence>
<evidence type="ECO:0000259" key="14">
    <source>
        <dbReference type="PROSITE" id="PS50262"/>
    </source>
</evidence>
<dbReference type="AlphaFoldDB" id="A0AAE0YAH3"/>
<protein>
    <recommendedName>
        <fullName evidence="14">G-protein coupled receptors family 1 profile domain-containing protein</fullName>
    </recommendedName>
</protein>
<evidence type="ECO:0000256" key="2">
    <source>
        <dbReference type="ARBA" id="ARBA00022475"/>
    </source>
</evidence>
<reference evidence="15" key="1">
    <citation type="journal article" date="2023" name="G3 (Bethesda)">
        <title>A reference genome for the long-term kleptoplast-retaining sea slug Elysia crispata morphotype clarki.</title>
        <authorList>
            <person name="Eastman K.E."/>
            <person name="Pendleton A.L."/>
            <person name="Shaikh M.A."/>
            <person name="Suttiyut T."/>
            <person name="Ogas R."/>
            <person name="Tomko P."/>
            <person name="Gavelis G."/>
            <person name="Widhalm J.R."/>
            <person name="Wisecaver J.H."/>
        </authorList>
    </citation>
    <scope>NUCLEOTIDE SEQUENCE</scope>
    <source>
        <strain evidence="15">ECLA1</strain>
    </source>
</reference>
<keyword evidence="9" id="KW-0325">Glycoprotein</keyword>
<evidence type="ECO:0000313" key="15">
    <source>
        <dbReference type="EMBL" id="KAK3738027.1"/>
    </source>
</evidence>
<evidence type="ECO:0000256" key="1">
    <source>
        <dbReference type="ARBA" id="ARBA00004651"/>
    </source>
</evidence>
<feature type="domain" description="G-protein coupled receptors family 1 profile" evidence="14">
    <location>
        <begin position="554"/>
        <end position="645"/>
    </location>
</feature>
<dbReference type="InterPro" id="IPR000276">
    <property type="entry name" value="GPCR_Rhodpsn"/>
</dbReference>
<accession>A0AAE0YAH3</accession>
<evidence type="ECO:0000256" key="4">
    <source>
        <dbReference type="ARBA" id="ARBA00022989"/>
    </source>
</evidence>
<evidence type="ECO:0000256" key="6">
    <source>
        <dbReference type="ARBA" id="ARBA00023136"/>
    </source>
</evidence>
<feature type="transmembrane region" description="Helical" evidence="13">
    <location>
        <begin position="575"/>
        <end position="593"/>
    </location>
</feature>
<dbReference type="EMBL" id="JAWDGP010006605">
    <property type="protein sequence ID" value="KAK3738027.1"/>
    <property type="molecule type" value="Genomic_DNA"/>
</dbReference>
<feature type="transmembrane region" description="Helical" evidence="13">
    <location>
        <begin position="536"/>
        <end position="563"/>
    </location>
</feature>
<comment type="similarity">
    <text evidence="11">Belongs to the G-protein coupled receptor 1 family.</text>
</comment>
<keyword evidence="16" id="KW-1185">Reference proteome</keyword>
<keyword evidence="8 11" id="KW-0675">Receptor</keyword>
<keyword evidence="4 13" id="KW-1133">Transmembrane helix</keyword>
<evidence type="ECO:0000256" key="9">
    <source>
        <dbReference type="ARBA" id="ARBA00023180"/>
    </source>
</evidence>
<dbReference type="InterPro" id="IPR017452">
    <property type="entry name" value="GPCR_Rhodpsn_7TM"/>
</dbReference>
<keyword evidence="7" id="KW-1015">Disulfide bond</keyword>
<dbReference type="Pfam" id="PF00001">
    <property type="entry name" value="7tm_1"/>
    <property type="match status" value="1"/>
</dbReference>
<dbReference type="Proteomes" id="UP001283361">
    <property type="component" value="Unassembled WGS sequence"/>
</dbReference>
<dbReference type="Gene3D" id="1.20.1070.10">
    <property type="entry name" value="Rhodopsin 7-helix transmembrane proteins"/>
    <property type="match status" value="1"/>
</dbReference>
<name>A0AAE0YAH3_9GAST</name>
<dbReference type="SUPFAM" id="SSF81321">
    <property type="entry name" value="Family A G protein-coupled receptor-like"/>
    <property type="match status" value="1"/>
</dbReference>
<evidence type="ECO:0000256" key="12">
    <source>
        <dbReference type="SAM" id="MobiDB-lite"/>
    </source>
</evidence>
<evidence type="ECO:0000256" key="11">
    <source>
        <dbReference type="RuleBase" id="RU000688"/>
    </source>
</evidence>
<evidence type="ECO:0000256" key="3">
    <source>
        <dbReference type="ARBA" id="ARBA00022692"/>
    </source>
</evidence>
<evidence type="ECO:0000313" key="16">
    <source>
        <dbReference type="Proteomes" id="UP001283361"/>
    </source>
</evidence>
<dbReference type="PROSITE" id="PS50262">
    <property type="entry name" value="G_PROTEIN_RECEP_F1_2"/>
    <property type="match status" value="1"/>
</dbReference>
<feature type="region of interest" description="Disordered" evidence="12">
    <location>
        <begin position="42"/>
        <end position="62"/>
    </location>
</feature>
<dbReference type="GO" id="GO:0001607">
    <property type="term" value="F:neuromedin U receptor activity"/>
    <property type="evidence" value="ECO:0007669"/>
    <property type="project" value="InterPro"/>
</dbReference>
<proteinExistence type="inferred from homology"/>
<keyword evidence="6 13" id="KW-0472">Membrane</keyword>
<sequence>MAALKDLVPSPAGERGGWGELSARFSLPDVRQANDLTGVTQMATSSSTGDRPQMVMRPCSKERPRGTYNMDAKFFLLPTRKLAFMVSDKGKKTMSGTFSGPACLTEVYMVDRGISALRTCLSHGSLHGGPRNISSQNLLVSRKSTWWTEVYQLSEPACLTEVSMVDRGISALRTCLSHGSLHGGPRYISSQNLLVSRKSTWWTELYQLSEPACLTEVYMVDRAISALRTCLSHGSLHGGPRYISSQNLLVSRKSPWWTEVYQLSEPACLTEVSMVDRGISALRTCLSHGSFHGGPRYISSQNLLVSRKSPWWTEVYQLSEPACLTEVSMVDRGISALRTCLSHGSLPGGQGISALRTCLSHGSLHGGPRYISAQNLLVSRKSTSWTEVYQRSEPACLTEVYIVDRGISALRTCLSHGSLHRGPRYISAQNLLVSRKSTSWTEVYQRSEPACLTEVSMVDKVYQLSEPACLTEVSMVTKVYQLSGPACLTEVSMVTKVYQLSGPACLTEASMLTKVEYLDRRFKPIDIGPSRKALTIVIPITIIYTIIFITGIIGNVCTCVVIVKNKYMRTVTNYYLFNLSVSDLLLLIIGLPHETYDTWHSYPYLLGETFCRLRYLASETSGYVSILTITAFTVERYMAICHPIRCPTQVRVPSVTKYASLLRYVYHLSPNSLAYQGTCTICHPIRCPTQVCVPSVTQCAALPRYVYHLSPNTLPYQGTCTICHQICWPTKVRVPSVTKYAGLPRYVYHLSPNMLPTKVRVPSVTQYAGLPRYVYHLSPNTLAYQGTCIICYPIRWPTKVRVPSVNKFAALPKYVYHLSPNTLSYSDACTIGRPLRCPTQRGLSRPIRVILCVWVMSVAAAIPMALQVGIDTHRWRNQIVPGTQVCATTDPELAGTAFQVRSQYLCRYARSVTGAGTLAVLQVQICSQWYRYARSVTGA</sequence>
<keyword evidence="2" id="KW-1003">Cell membrane</keyword>
<dbReference type="PRINTS" id="PR00237">
    <property type="entry name" value="GPCRRHODOPSN"/>
</dbReference>
<keyword evidence="5 11" id="KW-0297">G-protein coupled receptor</keyword>
<evidence type="ECO:0000256" key="13">
    <source>
        <dbReference type="SAM" id="Phobius"/>
    </source>
</evidence>
<organism evidence="15 16">
    <name type="scientific">Elysia crispata</name>
    <name type="common">lettuce slug</name>
    <dbReference type="NCBI Taxonomy" id="231223"/>
    <lineage>
        <taxon>Eukaryota</taxon>
        <taxon>Metazoa</taxon>
        <taxon>Spiralia</taxon>
        <taxon>Lophotrochozoa</taxon>
        <taxon>Mollusca</taxon>
        <taxon>Gastropoda</taxon>
        <taxon>Heterobranchia</taxon>
        <taxon>Euthyneura</taxon>
        <taxon>Panpulmonata</taxon>
        <taxon>Sacoglossa</taxon>
        <taxon>Placobranchoidea</taxon>
        <taxon>Plakobranchidae</taxon>
        <taxon>Elysia</taxon>
    </lineage>
</organism>
<comment type="caution">
    <text evidence="15">The sequence shown here is derived from an EMBL/GenBank/DDBJ whole genome shotgun (WGS) entry which is preliminary data.</text>
</comment>
<evidence type="ECO:0000256" key="8">
    <source>
        <dbReference type="ARBA" id="ARBA00023170"/>
    </source>
</evidence>
<keyword evidence="10 11" id="KW-0807">Transducer</keyword>